<comment type="caution">
    <text evidence="1">The sequence shown here is derived from an EMBL/GenBank/DDBJ whole genome shotgun (WGS) entry which is preliminary data.</text>
</comment>
<name>A0A9W7G0S3_9STRA</name>
<organism evidence="1 2">
    <name type="scientific">Triparma retinervis</name>
    <dbReference type="NCBI Taxonomy" id="2557542"/>
    <lineage>
        <taxon>Eukaryota</taxon>
        <taxon>Sar</taxon>
        <taxon>Stramenopiles</taxon>
        <taxon>Ochrophyta</taxon>
        <taxon>Bolidophyceae</taxon>
        <taxon>Parmales</taxon>
        <taxon>Triparmaceae</taxon>
        <taxon>Triparma</taxon>
    </lineage>
</organism>
<dbReference type="Proteomes" id="UP001165082">
    <property type="component" value="Unassembled WGS sequence"/>
</dbReference>
<gene>
    <name evidence="1" type="ORF">TrRE_jg12091</name>
</gene>
<sequence length="46" mass="5322">YLSEEMIRNVLKKVVVQKLCSGGLQQREAKKVAFGPKRTKKKFKQT</sequence>
<dbReference type="EMBL" id="BRXZ01008485">
    <property type="protein sequence ID" value="GMI26997.1"/>
    <property type="molecule type" value="Genomic_DNA"/>
</dbReference>
<dbReference type="AlphaFoldDB" id="A0A9W7G0S3"/>
<proteinExistence type="predicted"/>
<accession>A0A9W7G0S3</accession>
<keyword evidence="2" id="KW-1185">Reference proteome</keyword>
<evidence type="ECO:0000313" key="2">
    <source>
        <dbReference type="Proteomes" id="UP001165082"/>
    </source>
</evidence>
<evidence type="ECO:0000313" key="1">
    <source>
        <dbReference type="EMBL" id="GMI26997.1"/>
    </source>
</evidence>
<reference evidence="1" key="1">
    <citation type="submission" date="2022-07" db="EMBL/GenBank/DDBJ databases">
        <title>Genome analysis of Parmales, a sister group of diatoms, reveals the evolutionary specialization of diatoms from phago-mixotrophs to photoautotrophs.</title>
        <authorList>
            <person name="Ban H."/>
            <person name="Sato S."/>
            <person name="Yoshikawa S."/>
            <person name="Kazumasa Y."/>
            <person name="Nakamura Y."/>
            <person name="Ichinomiya M."/>
            <person name="Saitoh K."/>
            <person name="Sato N."/>
            <person name="Blanc-Mathieu R."/>
            <person name="Endo H."/>
            <person name="Kuwata A."/>
            <person name="Ogata H."/>
        </authorList>
    </citation>
    <scope>NUCLEOTIDE SEQUENCE</scope>
</reference>
<protein>
    <submittedName>
        <fullName evidence="1">Uncharacterized protein</fullName>
    </submittedName>
</protein>
<feature type="non-terminal residue" evidence="1">
    <location>
        <position position="1"/>
    </location>
</feature>